<gene>
    <name evidence="2" type="ORF">Aconfl_32530</name>
</gene>
<dbReference type="EMBL" id="BTPD01000010">
    <property type="protein sequence ID" value="GMQ30610.1"/>
    <property type="molecule type" value="Genomic_DNA"/>
</dbReference>
<proteinExistence type="predicted"/>
<accession>A0ABQ6PTN3</accession>
<organism evidence="2 3">
    <name type="scientific">Algoriphagus confluentis</name>
    <dbReference type="NCBI Taxonomy" id="1697556"/>
    <lineage>
        <taxon>Bacteria</taxon>
        <taxon>Pseudomonadati</taxon>
        <taxon>Bacteroidota</taxon>
        <taxon>Cytophagia</taxon>
        <taxon>Cytophagales</taxon>
        <taxon>Cyclobacteriaceae</taxon>
        <taxon>Algoriphagus</taxon>
    </lineage>
</organism>
<keyword evidence="1" id="KW-0732">Signal</keyword>
<keyword evidence="3" id="KW-1185">Reference proteome</keyword>
<evidence type="ECO:0000256" key="1">
    <source>
        <dbReference type="SAM" id="SignalP"/>
    </source>
</evidence>
<dbReference type="Proteomes" id="UP001338309">
    <property type="component" value="Unassembled WGS sequence"/>
</dbReference>
<feature type="chain" id="PRO_5046103619" description="Outer membrane protein beta-barrel domain-containing protein" evidence="1">
    <location>
        <begin position="24"/>
        <end position="205"/>
    </location>
</feature>
<feature type="signal peptide" evidence="1">
    <location>
        <begin position="1"/>
        <end position="23"/>
    </location>
</feature>
<dbReference type="RefSeq" id="WP_338225318.1">
    <property type="nucleotide sequence ID" value="NZ_BTPD01000010.1"/>
</dbReference>
<evidence type="ECO:0008006" key="4">
    <source>
        <dbReference type="Google" id="ProtNLM"/>
    </source>
</evidence>
<evidence type="ECO:0000313" key="2">
    <source>
        <dbReference type="EMBL" id="GMQ30610.1"/>
    </source>
</evidence>
<comment type="caution">
    <text evidence="2">The sequence shown here is derived from an EMBL/GenBank/DDBJ whole genome shotgun (WGS) entry which is preliminary data.</text>
</comment>
<reference evidence="2 3" key="1">
    <citation type="submission" date="2023-08" db="EMBL/GenBank/DDBJ databases">
        <title>Draft genome sequence of Algoriphagus confluentis.</title>
        <authorList>
            <person name="Takatani N."/>
            <person name="Hosokawa M."/>
            <person name="Sawabe T."/>
        </authorList>
    </citation>
    <scope>NUCLEOTIDE SEQUENCE [LARGE SCALE GENOMIC DNA]</scope>
    <source>
        <strain evidence="2 3">NBRC 111222</strain>
    </source>
</reference>
<sequence>MKKQVAFLGIILISAFAPLMTQAQNSAEPETLFKKGDPISTENLGLFIAPSFGFTQMDGAGAALFNLRAGVSIKDQISFGGYFSTSMNDIKPQSETVPNVYMDYWTAGGFAEYTLNASKLVHLTFPVYFGYGEVQMDNEIGDTGLGEANFFLVEPSALLEINLLKFLSLNAGAGYRIVGNMSYRNFNQSDLSGITGYVGLKFNLF</sequence>
<name>A0ABQ6PTN3_9BACT</name>
<evidence type="ECO:0000313" key="3">
    <source>
        <dbReference type="Proteomes" id="UP001338309"/>
    </source>
</evidence>
<protein>
    <recommendedName>
        <fullName evidence="4">Outer membrane protein beta-barrel domain-containing protein</fullName>
    </recommendedName>
</protein>